<evidence type="ECO:0000313" key="8">
    <source>
        <dbReference type="EMBL" id="OQE24526.1"/>
    </source>
</evidence>
<reference evidence="9" key="1">
    <citation type="journal article" date="2017" name="Nat. Microbiol.">
        <title>Global analysis of biosynthetic gene clusters reveals vast potential of secondary metabolite production in Penicillium species.</title>
        <authorList>
            <person name="Nielsen J.C."/>
            <person name="Grijseels S."/>
            <person name="Prigent S."/>
            <person name="Ji B."/>
            <person name="Dainat J."/>
            <person name="Nielsen K.F."/>
            <person name="Frisvad J.C."/>
            <person name="Workman M."/>
            <person name="Nielsen J."/>
        </authorList>
    </citation>
    <scope>NUCLEOTIDE SEQUENCE [LARGE SCALE GENOMIC DNA]</scope>
    <source>
        <strain evidence="9">IBT 24891</strain>
    </source>
</reference>
<proteinExistence type="predicted"/>
<feature type="chain" id="PRO_5012257967" description="Auxiliary Activity family 9 catalytic domain-containing protein" evidence="6">
    <location>
        <begin position="26"/>
        <end position="457"/>
    </location>
</feature>
<organism evidence="8 9">
    <name type="scientific">Penicillium steckii</name>
    <dbReference type="NCBI Taxonomy" id="303698"/>
    <lineage>
        <taxon>Eukaryota</taxon>
        <taxon>Fungi</taxon>
        <taxon>Dikarya</taxon>
        <taxon>Ascomycota</taxon>
        <taxon>Pezizomycotina</taxon>
        <taxon>Eurotiomycetes</taxon>
        <taxon>Eurotiomycetidae</taxon>
        <taxon>Eurotiales</taxon>
        <taxon>Aspergillaceae</taxon>
        <taxon>Penicillium</taxon>
    </lineage>
</organism>
<protein>
    <recommendedName>
        <fullName evidence="7">Auxiliary Activity family 9 catalytic domain-containing protein</fullName>
    </recommendedName>
</protein>
<dbReference type="InterPro" id="IPR005103">
    <property type="entry name" value="AA9_LPMO"/>
</dbReference>
<evidence type="ECO:0000256" key="2">
    <source>
        <dbReference type="ARBA" id="ARBA00004613"/>
    </source>
</evidence>
<evidence type="ECO:0000256" key="5">
    <source>
        <dbReference type="SAM" id="MobiDB-lite"/>
    </source>
</evidence>
<dbReference type="STRING" id="303698.A0A1V6TEE1"/>
<dbReference type="PANTHER" id="PTHR33353:SF34">
    <property type="entry name" value="ENDO-BETA-1,4-GLUCANASE D"/>
    <property type="match status" value="1"/>
</dbReference>
<feature type="region of interest" description="Disordered" evidence="5">
    <location>
        <begin position="368"/>
        <end position="422"/>
    </location>
</feature>
<feature type="domain" description="Auxiliary Activity family 9 catalytic" evidence="7">
    <location>
        <begin position="20"/>
        <end position="236"/>
    </location>
</feature>
<feature type="signal peptide" evidence="6">
    <location>
        <begin position="1"/>
        <end position="25"/>
    </location>
</feature>
<dbReference type="Gene3D" id="2.70.50.70">
    <property type="match status" value="1"/>
</dbReference>
<name>A0A1V6TEE1_9EURO</name>
<keyword evidence="4" id="KW-1015">Disulfide bond</keyword>
<dbReference type="EMBL" id="MLKD01000007">
    <property type="protein sequence ID" value="OQE24526.1"/>
    <property type="molecule type" value="Genomic_DNA"/>
</dbReference>
<comment type="subcellular location">
    <subcellularLocation>
        <location evidence="2">Secreted</location>
    </subcellularLocation>
</comment>
<gene>
    <name evidence="8" type="ORF">PENSTE_c007G01275</name>
</gene>
<evidence type="ECO:0000256" key="4">
    <source>
        <dbReference type="ARBA" id="ARBA00023157"/>
    </source>
</evidence>
<feature type="compositionally biased region" description="Low complexity" evidence="5">
    <location>
        <begin position="313"/>
        <end position="347"/>
    </location>
</feature>
<evidence type="ECO:0000259" key="7">
    <source>
        <dbReference type="Pfam" id="PF03443"/>
    </source>
</evidence>
<feature type="region of interest" description="Disordered" evidence="5">
    <location>
        <begin position="274"/>
        <end position="347"/>
    </location>
</feature>
<dbReference type="CDD" id="cd21175">
    <property type="entry name" value="LPMO_AA9"/>
    <property type="match status" value="1"/>
</dbReference>
<dbReference type="Pfam" id="PF03443">
    <property type="entry name" value="AA9"/>
    <property type="match status" value="1"/>
</dbReference>
<dbReference type="Proteomes" id="UP000191285">
    <property type="component" value="Unassembled WGS sequence"/>
</dbReference>
<keyword evidence="3" id="KW-0964">Secreted</keyword>
<sequence length="457" mass="46608">MSVTKIAGAILGSAALVAGHGYVSGAVVDGTYHGGFIVDTYNYETDYPDNIGWYEDATDLGFVDGSSYSDSDIICHKDGKPGAISASVKAGGDVELQWTDWPESHHGPVITYLANCNGDCSSVDKTKLEFFKIDAAGLIDDSNVPGTWATDNLISNNNSYTVTVPSSIESGNYVMRHEIIALHSAGETNGAQNYPQCINLKVTGGGSDSPSGTLGTALYKNTDAGIKVNIYESMSSYTMPGPALYTGASSNSGSSGSSASTTAAASAATTTAASVAPVSSSATPVSASPSSTPLRSTPLPPSYSATLVPTSSQVQQAQPQETQAAGQQNPPAGAAPAGTSTVTETAAAAQVTDEVTYQTATVQGDNVTVTATPSGQSQQSSTPSSGSSSSGSSSSGSSSSSSDSSSSDSSSSDASSYNSDDWSSYLSSLSAEQFLNMLRQTVKWLVTDKKHARDLSN</sequence>
<dbReference type="GO" id="GO:0005576">
    <property type="term" value="C:extracellular region"/>
    <property type="evidence" value="ECO:0007669"/>
    <property type="project" value="UniProtKB-SubCell"/>
</dbReference>
<dbReference type="OrthoDB" id="4849160at2759"/>
<dbReference type="InterPro" id="IPR049892">
    <property type="entry name" value="AA9"/>
</dbReference>
<evidence type="ECO:0000313" key="9">
    <source>
        <dbReference type="Proteomes" id="UP000191285"/>
    </source>
</evidence>
<evidence type="ECO:0000256" key="1">
    <source>
        <dbReference type="ARBA" id="ARBA00001973"/>
    </source>
</evidence>
<comment type="caution">
    <text evidence="8">The sequence shown here is derived from an EMBL/GenBank/DDBJ whole genome shotgun (WGS) entry which is preliminary data.</text>
</comment>
<feature type="compositionally biased region" description="Low complexity" evidence="5">
    <location>
        <begin position="274"/>
        <end position="297"/>
    </location>
</feature>
<accession>A0A1V6TEE1</accession>
<evidence type="ECO:0000256" key="3">
    <source>
        <dbReference type="ARBA" id="ARBA00022525"/>
    </source>
</evidence>
<dbReference type="AlphaFoldDB" id="A0A1V6TEE1"/>
<evidence type="ECO:0000256" key="6">
    <source>
        <dbReference type="SAM" id="SignalP"/>
    </source>
</evidence>
<feature type="compositionally biased region" description="Low complexity" evidence="5">
    <location>
        <begin position="374"/>
        <end position="422"/>
    </location>
</feature>
<keyword evidence="6" id="KW-0732">Signal</keyword>
<dbReference type="PANTHER" id="PTHR33353">
    <property type="entry name" value="PUTATIVE (AFU_ORTHOLOGUE AFUA_1G12560)-RELATED"/>
    <property type="match status" value="1"/>
</dbReference>
<comment type="cofactor">
    <cofactor evidence="1">
        <name>Cu(2+)</name>
        <dbReference type="ChEBI" id="CHEBI:29036"/>
    </cofactor>
</comment>
<keyword evidence="9" id="KW-1185">Reference proteome</keyword>